<dbReference type="InterPro" id="IPR013332">
    <property type="entry name" value="KPR_N"/>
</dbReference>
<gene>
    <name evidence="2" type="ORF">P7H27_08315</name>
</gene>
<evidence type="ECO:0000313" key="2">
    <source>
        <dbReference type="EMBL" id="MDT2759765.1"/>
    </source>
</evidence>
<dbReference type="Pfam" id="PF02558">
    <property type="entry name" value="ApbA"/>
    <property type="match status" value="1"/>
</dbReference>
<organism evidence="2 3">
    <name type="scientific">Enterococcus xiangfangensis</name>
    <dbReference type="NCBI Taxonomy" id="1296537"/>
    <lineage>
        <taxon>Bacteria</taxon>
        <taxon>Bacillati</taxon>
        <taxon>Bacillota</taxon>
        <taxon>Bacilli</taxon>
        <taxon>Lactobacillales</taxon>
        <taxon>Enterococcaceae</taxon>
        <taxon>Enterococcus</taxon>
    </lineage>
</organism>
<keyword evidence="3" id="KW-1185">Reference proteome</keyword>
<dbReference type="RefSeq" id="WP_311830046.1">
    <property type="nucleotide sequence ID" value="NZ_JARQAJ010000004.1"/>
</dbReference>
<evidence type="ECO:0000259" key="1">
    <source>
        <dbReference type="Pfam" id="PF02558"/>
    </source>
</evidence>
<sequence>MKLLIYGAGIQGSFLTHSLMNKHNEVTLLARGKRKEKLLTDGLVLYHSLQQKQTKDSIRVIETLHPDDRYDLVFVTMKYSDFPTIIEPLARNNSSTILFIGNQLDAAALEKELQEKSKSPKTIYFGFQMTGGTNTEKGISILRFGKGKLKVGSLHTDFKITQLLNAAFSQSDSTWSYETKIDDWLKSHAVLIMIQNSFEYLYDFSSEKIRKSGDLAALSLAMKEAFALLETAGVEILPSGQKRFLRHPRLIKLFFTIYYRLPISQLVQGTFKEIYHLIQSFERYQTIPAPQLDSLLQAAKEKCERSL</sequence>
<dbReference type="Gene3D" id="3.40.50.720">
    <property type="entry name" value="NAD(P)-binding Rossmann-like Domain"/>
    <property type="match status" value="1"/>
</dbReference>
<name>A0ABU3FAR7_9ENTE</name>
<dbReference type="Proteomes" id="UP001181046">
    <property type="component" value="Unassembled WGS sequence"/>
</dbReference>
<proteinExistence type="predicted"/>
<protein>
    <submittedName>
        <fullName evidence="2">2-dehydropantoate 2-reductase N-terminal domain-containing protein</fullName>
    </submittedName>
</protein>
<feature type="domain" description="Ketopantoate reductase N-terminal" evidence="1">
    <location>
        <begin position="4"/>
        <end position="154"/>
    </location>
</feature>
<dbReference type="SUPFAM" id="SSF51735">
    <property type="entry name" value="NAD(P)-binding Rossmann-fold domains"/>
    <property type="match status" value="1"/>
</dbReference>
<dbReference type="EMBL" id="JARQAJ010000004">
    <property type="protein sequence ID" value="MDT2759765.1"/>
    <property type="molecule type" value="Genomic_DNA"/>
</dbReference>
<comment type="caution">
    <text evidence="2">The sequence shown here is derived from an EMBL/GenBank/DDBJ whole genome shotgun (WGS) entry which is preliminary data.</text>
</comment>
<evidence type="ECO:0000313" key="3">
    <source>
        <dbReference type="Proteomes" id="UP001181046"/>
    </source>
</evidence>
<reference evidence="2" key="1">
    <citation type="submission" date="2023-03" db="EMBL/GenBank/DDBJ databases">
        <authorList>
            <person name="Shen W."/>
            <person name="Cai J."/>
        </authorList>
    </citation>
    <scope>NUCLEOTIDE SEQUENCE</scope>
    <source>
        <strain evidence="2">P66-3</strain>
    </source>
</reference>
<dbReference type="InterPro" id="IPR036291">
    <property type="entry name" value="NAD(P)-bd_dom_sf"/>
</dbReference>
<accession>A0ABU3FAR7</accession>